<comment type="caution">
    <text evidence="1">The sequence shown here is derived from an EMBL/GenBank/DDBJ whole genome shotgun (WGS) entry which is preliminary data.</text>
</comment>
<proteinExistence type="predicted"/>
<protein>
    <submittedName>
        <fullName evidence="1">12492_t:CDS:1</fullName>
    </submittedName>
</protein>
<keyword evidence="2" id="KW-1185">Reference proteome</keyword>
<dbReference type="Proteomes" id="UP000789920">
    <property type="component" value="Unassembled WGS sequence"/>
</dbReference>
<feature type="non-terminal residue" evidence="1">
    <location>
        <position position="71"/>
    </location>
</feature>
<reference evidence="1" key="1">
    <citation type="submission" date="2021-06" db="EMBL/GenBank/DDBJ databases">
        <authorList>
            <person name="Kallberg Y."/>
            <person name="Tangrot J."/>
            <person name="Rosling A."/>
        </authorList>
    </citation>
    <scope>NUCLEOTIDE SEQUENCE</scope>
    <source>
        <strain evidence="1">MA461A</strain>
    </source>
</reference>
<accession>A0ACA9RD41</accession>
<organism evidence="1 2">
    <name type="scientific">Racocetra persica</name>
    <dbReference type="NCBI Taxonomy" id="160502"/>
    <lineage>
        <taxon>Eukaryota</taxon>
        <taxon>Fungi</taxon>
        <taxon>Fungi incertae sedis</taxon>
        <taxon>Mucoromycota</taxon>
        <taxon>Glomeromycotina</taxon>
        <taxon>Glomeromycetes</taxon>
        <taxon>Diversisporales</taxon>
        <taxon>Gigasporaceae</taxon>
        <taxon>Racocetra</taxon>
    </lineage>
</organism>
<evidence type="ECO:0000313" key="1">
    <source>
        <dbReference type="EMBL" id="CAG8787185.1"/>
    </source>
</evidence>
<evidence type="ECO:0000313" key="2">
    <source>
        <dbReference type="Proteomes" id="UP000789920"/>
    </source>
</evidence>
<feature type="non-terminal residue" evidence="1">
    <location>
        <position position="1"/>
    </location>
</feature>
<dbReference type="EMBL" id="CAJVQC010049128">
    <property type="protein sequence ID" value="CAG8787185.1"/>
    <property type="molecule type" value="Genomic_DNA"/>
</dbReference>
<gene>
    <name evidence="1" type="ORF">RPERSI_LOCUS18498</name>
</gene>
<name>A0ACA9RD41_9GLOM</name>
<sequence>TKLASDSFSLSQNFNSLLTPSYQLAAMPCKYPEAILSYKQASWVVAALAVVSLNILAISLKLLEEHPGSDT</sequence>